<evidence type="ECO:0000256" key="3">
    <source>
        <dbReference type="ARBA" id="ARBA00022729"/>
    </source>
</evidence>
<evidence type="ECO:0000256" key="4">
    <source>
        <dbReference type="ARBA" id="ARBA00022801"/>
    </source>
</evidence>
<dbReference type="InterPro" id="IPR029033">
    <property type="entry name" value="His_PPase_superfam"/>
</dbReference>
<comment type="catalytic activity">
    <reaction evidence="1">
        <text>a phosphate monoester + H2O = an alcohol + phosphate</text>
        <dbReference type="Rhea" id="RHEA:15017"/>
        <dbReference type="ChEBI" id="CHEBI:15377"/>
        <dbReference type="ChEBI" id="CHEBI:30879"/>
        <dbReference type="ChEBI" id="CHEBI:43474"/>
        <dbReference type="ChEBI" id="CHEBI:67140"/>
        <dbReference type="EC" id="3.1.3.2"/>
    </reaction>
</comment>
<dbReference type="CDD" id="cd07040">
    <property type="entry name" value="HP"/>
    <property type="match status" value="1"/>
</dbReference>
<protein>
    <recommendedName>
        <fullName evidence="2">acid phosphatase</fullName>
        <ecNumber evidence="2">3.1.3.2</ecNumber>
    </recommendedName>
</protein>
<evidence type="ECO:0000256" key="1">
    <source>
        <dbReference type="ARBA" id="ARBA00000032"/>
    </source>
</evidence>
<accession>A0A9J6GQQ6</accession>
<organism evidence="7 8">
    <name type="scientific">Haemaphysalis longicornis</name>
    <name type="common">Bush tick</name>
    <dbReference type="NCBI Taxonomy" id="44386"/>
    <lineage>
        <taxon>Eukaryota</taxon>
        <taxon>Metazoa</taxon>
        <taxon>Ecdysozoa</taxon>
        <taxon>Arthropoda</taxon>
        <taxon>Chelicerata</taxon>
        <taxon>Arachnida</taxon>
        <taxon>Acari</taxon>
        <taxon>Parasitiformes</taxon>
        <taxon>Ixodida</taxon>
        <taxon>Ixodoidea</taxon>
        <taxon>Ixodidae</taxon>
        <taxon>Haemaphysalinae</taxon>
        <taxon>Haemaphysalis</taxon>
    </lineage>
</organism>
<dbReference type="SUPFAM" id="SSF53254">
    <property type="entry name" value="Phosphoglycerate mutase-like"/>
    <property type="match status" value="1"/>
</dbReference>
<evidence type="ECO:0000256" key="5">
    <source>
        <dbReference type="ARBA" id="ARBA00023157"/>
    </source>
</evidence>
<gene>
    <name evidence="7" type="ORF">HPB48_012492</name>
</gene>
<dbReference type="PANTHER" id="PTHR11567:SF211">
    <property type="entry name" value="PROSTATIC ACID PHOSPHATASE"/>
    <property type="match status" value="1"/>
</dbReference>
<proteinExistence type="predicted"/>
<dbReference type="Gene3D" id="3.40.50.1240">
    <property type="entry name" value="Phosphoglycerate mutase-like"/>
    <property type="match status" value="1"/>
</dbReference>
<dbReference type="GO" id="GO:0003993">
    <property type="term" value="F:acid phosphatase activity"/>
    <property type="evidence" value="ECO:0007669"/>
    <property type="project" value="UniProtKB-EC"/>
</dbReference>
<sequence>MASQKVVPPSKAAQSTCRGVKAPDNLLYAVVISRHAQRTPILPCQKLPKKVPEGYGQLTKQGHEQAYKLGAFLRTRYRDFLAADKPGQLLATHVRLDRCRDSINDTLKGLGVAVTPDLDPTRYDLLFQSSLSDNFDAVLHEPARGDFPTMGHLLAFVGEKTGAPTQEKSHKYLALDSLMTHTLNDNPVPSWAEPFWDDLVWADRRIFELALSGHELSFAASVLGKTLETFSLKFEKAVQRPDKMHVFSMSDTSLFSVLKLFNQSYDGRPVLLRQHLLRALQGEVQQLRPGSPLYGGKSPLCDFGEAGEPVPAQRVPAVLAQYAQEELDTRSERIREKNCPMHASRIT</sequence>
<keyword evidence="6" id="KW-0325">Glycoprotein</keyword>
<evidence type="ECO:0000256" key="6">
    <source>
        <dbReference type="ARBA" id="ARBA00023180"/>
    </source>
</evidence>
<dbReference type="OrthoDB" id="5821688at2759"/>
<dbReference type="Proteomes" id="UP000821853">
    <property type="component" value="Chromosome 9"/>
</dbReference>
<keyword evidence="5" id="KW-1015">Disulfide bond</keyword>
<evidence type="ECO:0000313" key="8">
    <source>
        <dbReference type="Proteomes" id="UP000821853"/>
    </source>
</evidence>
<keyword evidence="4" id="KW-0378">Hydrolase</keyword>
<dbReference type="EMBL" id="JABSTR010000011">
    <property type="protein sequence ID" value="KAH9380870.1"/>
    <property type="molecule type" value="Genomic_DNA"/>
</dbReference>
<evidence type="ECO:0000256" key="2">
    <source>
        <dbReference type="ARBA" id="ARBA00012646"/>
    </source>
</evidence>
<dbReference type="VEuPathDB" id="VectorBase:HLOH_062589"/>
<reference evidence="7 8" key="1">
    <citation type="journal article" date="2020" name="Cell">
        <title>Large-Scale Comparative Analyses of Tick Genomes Elucidate Their Genetic Diversity and Vector Capacities.</title>
        <authorList>
            <consortium name="Tick Genome and Microbiome Consortium (TIGMIC)"/>
            <person name="Jia N."/>
            <person name="Wang J."/>
            <person name="Shi W."/>
            <person name="Du L."/>
            <person name="Sun Y."/>
            <person name="Zhan W."/>
            <person name="Jiang J.F."/>
            <person name="Wang Q."/>
            <person name="Zhang B."/>
            <person name="Ji P."/>
            <person name="Bell-Sakyi L."/>
            <person name="Cui X.M."/>
            <person name="Yuan T.T."/>
            <person name="Jiang B.G."/>
            <person name="Yang W.F."/>
            <person name="Lam T.T."/>
            <person name="Chang Q.C."/>
            <person name="Ding S.J."/>
            <person name="Wang X.J."/>
            <person name="Zhu J.G."/>
            <person name="Ruan X.D."/>
            <person name="Zhao L."/>
            <person name="Wei J.T."/>
            <person name="Ye R.Z."/>
            <person name="Que T.C."/>
            <person name="Du C.H."/>
            <person name="Zhou Y.H."/>
            <person name="Cheng J.X."/>
            <person name="Dai P.F."/>
            <person name="Guo W.B."/>
            <person name="Han X.H."/>
            <person name="Huang E.J."/>
            <person name="Li L.F."/>
            <person name="Wei W."/>
            <person name="Gao Y.C."/>
            <person name="Liu J.Z."/>
            <person name="Shao H.Z."/>
            <person name="Wang X."/>
            <person name="Wang C.C."/>
            <person name="Yang T.C."/>
            <person name="Huo Q.B."/>
            <person name="Li W."/>
            <person name="Chen H.Y."/>
            <person name="Chen S.E."/>
            <person name="Zhou L.G."/>
            <person name="Ni X.B."/>
            <person name="Tian J.H."/>
            <person name="Sheng Y."/>
            <person name="Liu T."/>
            <person name="Pan Y.S."/>
            <person name="Xia L.Y."/>
            <person name="Li J."/>
            <person name="Zhao F."/>
            <person name="Cao W.C."/>
        </authorList>
    </citation>
    <scope>NUCLEOTIDE SEQUENCE [LARGE SCALE GENOMIC DNA]</scope>
    <source>
        <strain evidence="7">HaeL-2018</strain>
    </source>
</reference>
<dbReference type="PANTHER" id="PTHR11567">
    <property type="entry name" value="ACID PHOSPHATASE-RELATED"/>
    <property type="match status" value="1"/>
</dbReference>
<dbReference type="OMA" id="KTENPCE"/>
<dbReference type="AlphaFoldDB" id="A0A9J6GQQ6"/>
<comment type="caution">
    <text evidence="7">The sequence shown here is derived from an EMBL/GenBank/DDBJ whole genome shotgun (WGS) entry which is preliminary data.</text>
</comment>
<evidence type="ECO:0000313" key="7">
    <source>
        <dbReference type="EMBL" id="KAH9380870.1"/>
    </source>
</evidence>
<keyword evidence="8" id="KW-1185">Reference proteome</keyword>
<dbReference type="InterPro" id="IPR050645">
    <property type="entry name" value="Histidine_acid_phosphatase"/>
</dbReference>
<name>A0A9J6GQQ6_HAELO</name>
<keyword evidence="3" id="KW-0732">Signal</keyword>
<dbReference type="EC" id="3.1.3.2" evidence="2"/>